<dbReference type="EMBL" id="CM056816">
    <property type="protein sequence ID" value="KAJ8633920.1"/>
    <property type="molecule type" value="Genomic_DNA"/>
</dbReference>
<evidence type="ECO:0000313" key="1">
    <source>
        <dbReference type="EMBL" id="KAJ8633920.1"/>
    </source>
</evidence>
<organism evidence="1 2">
    <name type="scientific">Persea americana</name>
    <name type="common">Avocado</name>
    <dbReference type="NCBI Taxonomy" id="3435"/>
    <lineage>
        <taxon>Eukaryota</taxon>
        <taxon>Viridiplantae</taxon>
        <taxon>Streptophyta</taxon>
        <taxon>Embryophyta</taxon>
        <taxon>Tracheophyta</taxon>
        <taxon>Spermatophyta</taxon>
        <taxon>Magnoliopsida</taxon>
        <taxon>Magnoliidae</taxon>
        <taxon>Laurales</taxon>
        <taxon>Lauraceae</taxon>
        <taxon>Persea</taxon>
    </lineage>
</organism>
<proteinExistence type="predicted"/>
<dbReference type="Proteomes" id="UP001234297">
    <property type="component" value="Chromosome 8"/>
</dbReference>
<reference evidence="1 2" key="1">
    <citation type="journal article" date="2022" name="Hortic Res">
        <title>A haplotype resolved chromosomal level avocado genome allows analysis of novel avocado genes.</title>
        <authorList>
            <person name="Nath O."/>
            <person name="Fletcher S.J."/>
            <person name="Hayward A."/>
            <person name="Shaw L.M."/>
            <person name="Masouleh A.K."/>
            <person name="Furtado A."/>
            <person name="Henry R.J."/>
            <person name="Mitter N."/>
        </authorList>
    </citation>
    <scope>NUCLEOTIDE SEQUENCE [LARGE SCALE GENOMIC DNA]</scope>
    <source>
        <strain evidence="2">cv. Hass</strain>
    </source>
</reference>
<gene>
    <name evidence="1" type="ORF">MRB53_027256</name>
</gene>
<sequence>MQAERWRNMLMLRNYLAPSSHSALFHSTPISLAKWKSKWNSDEGRGSQPSKNYVRYATRQKRADGRKSLKDLLSNTSYKLSFQDEDRMSDDETISRDAEDIQPQPKKSSQKAKPRHNRNKRKWSKDNLGSGYDVHPETIFQASFGNRCFTWSFRSWDDSKFQNSTFGFEWRENSDQTDNRRVWETSESDNDEATSIGLYSDRVTLGLPPTGPLKIEDVKNAFRASALKWHPDKHLGPSKEKAEEKFKLCVNAYKSLCNAL</sequence>
<accession>A0ACC2LKV8</accession>
<comment type="caution">
    <text evidence="1">The sequence shown here is derived from an EMBL/GenBank/DDBJ whole genome shotgun (WGS) entry which is preliminary data.</text>
</comment>
<name>A0ACC2LKV8_PERAE</name>
<evidence type="ECO:0000313" key="2">
    <source>
        <dbReference type="Proteomes" id="UP001234297"/>
    </source>
</evidence>
<keyword evidence="2" id="KW-1185">Reference proteome</keyword>
<protein>
    <submittedName>
        <fullName evidence="1">Uncharacterized protein</fullName>
    </submittedName>
</protein>